<evidence type="ECO:0000313" key="1">
    <source>
        <dbReference type="EMBL" id="CAF4804715.1"/>
    </source>
</evidence>
<dbReference type="EMBL" id="CAJOBS010002286">
    <property type="protein sequence ID" value="CAF4804715.1"/>
    <property type="molecule type" value="Genomic_DNA"/>
</dbReference>
<dbReference type="InterPro" id="IPR043502">
    <property type="entry name" value="DNA/RNA_pol_sf"/>
</dbReference>
<organism evidence="1 2">
    <name type="scientific">Rotaria socialis</name>
    <dbReference type="NCBI Taxonomy" id="392032"/>
    <lineage>
        <taxon>Eukaryota</taxon>
        <taxon>Metazoa</taxon>
        <taxon>Spiralia</taxon>
        <taxon>Gnathifera</taxon>
        <taxon>Rotifera</taxon>
        <taxon>Eurotatoria</taxon>
        <taxon>Bdelloidea</taxon>
        <taxon>Philodinida</taxon>
        <taxon>Philodinidae</taxon>
        <taxon>Rotaria</taxon>
    </lineage>
</organism>
<evidence type="ECO:0000313" key="2">
    <source>
        <dbReference type="Proteomes" id="UP000663838"/>
    </source>
</evidence>
<gene>
    <name evidence="1" type="ORF">TOA249_LOCUS23591</name>
</gene>
<protein>
    <submittedName>
        <fullName evidence="1">Uncharacterized protein</fullName>
    </submittedName>
</protein>
<proteinExistence type="predicted"/>
<dbReference type="AlphaFoldDB" id="A0A821PKM8"/>
<accession>A0A821PKM8</accession>
<dbReference type="PANTHER" id="PTHR24559">
    <property type="entry name" value="TRANSPOSON TY3-I GAG-POL POLYPROTEIN"/>
    <property type="match status" value="1"/>
</dbReference>
<sequence length="127" mass="14497">MADQLPPHKQCDFQIKLVDGFIPKVFRLMVYSIQEYQVICNAPKKLNFGPKETGEIRQCADYRSLNLATISDRYPLLISSKHQDLASGKCDNEKYSSFCTIIGCADYTVIPFGLRNAPAFFKDFFNQ</sequence>
<dbReference type="Gene3D" id="3.10.10.10">
    <property type="entry name" value="HIV Type 1 Reverse Transcriptase, subunit A, domain 1"/>
    <property type="match status" value="1"/>
</dbReference>
<dbReference type="PANTHER" id="PTHR24559:SF440">
    <property type="entry name" value="RIBONUCLEASE H"/>
    <property type="match status" value="1"/>
</dbReference>
<name>A0A821PKM8_9BILA</name>
<reference evidence="1" key="1">
    <citation type="submission" date="2021-02" db="EMBL/GenBank/DDBJ databases">
        <authorList>
            <person name="Nowell W R."/>
        </authorList>
    </citation>
    <scope>NUCLEOTIDE SEQUENCE</scope>
</reference>
<dbReference type="Proteomes" id="UP000663838">
    <property type="component" value="Unassembled WGS sequence"/>
</dbReference>
<dbReference type="SUPFAM" id="SSF56672">
    <property type="entry name" value="DNA/RNA polymerases"/>
    <property type="match status" value="1"/>
</dbReference>
<comment type="caution">
    <text evidence="1">The sequence shown here is derived from an EMBL/GenBank/DDBJ whole genome shotgun (WGS) entry which is preliminary data.</text>
</comment>
<dbReference type="InterPro" id="IPR053134">
    <property type="entry name" value="RNA-dir_DNA_polymerase"/>
</dbReference>